<dbReference type="PANTHER" id="PTHR44196:SF1">
    <property type="entry name" value="DEHYDROGENASE_REDUCTASE SDR FAMILY MEMBER 7B"/>
    <property type="match status" value="1"/>
</dbReference>
<evidence type="ECO:0000256" key="1">
    <source>
        <dbReference type="ARBA" id="ARBA00006484"/>
    </source>
</evidence>
<dbReference type="GO" id="GO:0016491">
    <property type="term" value="F:oxidoreductase activity"/>
    <property type="evidence" value="ECO:0007669"/>
    <property type="project" value="UniProtKB-KW"/>
</dbReference>
<dbReference type="AlphaFoldDB" id="A0A4Q9AW02"/>
<dbReference type="Proteomes" id="UP000292858">
    <property type="component" value="Unassembled WGS sequence"/>
</dbReference>
<dbReference type="RefSeq" id="WP_130842654.1">
    <property type="nucleotide sequence ID" value="NZ_SIJL01000024.1"/>
</dbReference>
<dbReference type="SUPFAM" id="SSF51735">
    <property type="entry name" value="NAD(P)-binding Rossmann-fold domains"/>
    <property type="match status" value="1"/>
</dbReference>
<dbReference type="PRINTS" id="PR00080">
    <property type="entry name" value="SDRFAMILY"/>
</dbReference>
<proteinExistence type="inferred from homology"/>
<reference evidence="5 6" key="1">
    <citation type="submission" date="2019-02" db="EMBL/GenBank/DDBJ databases">
        <title>Thermus sp. a novel from hot spring.</title>
        <authorList>
            <person name="Zhao Z."/>
        </authorList>
    </citation>
    <scope>NUCLEOTIDE SEQUENCE [LARGE SCALE GENOMIC DNA]</scope>
    <source>
        <strain evidence="5 6">CFH 72773T</strain>
    </source>
</reference>
<dbReference type="InterPro" id="IPR002347">
    <property type="entry name" value="SDR_fam"/>
</dbReference>
<dbReference type="EMBL" id="SIJL01000024">
    <property type="protein sequence ID" value="TBH15450.1"/>
    <property type="molecule type" value="Genomic_DNA"/>
</dbReference>
<name>A0A4Q9AW02_9DEIN</name>
<dbReference type="SMART" id="SM00822">
    <property type="entry name" value="PKS_KR"/>
    <property type="match status" value="1"/>
</dbReference>
<evidence type="ECO:0000256" key="3">
    <source>
        <dbReference type="RuleBase" id="RU000363"/>
    </source>
</evidence>
<feature type="domain" description="Ketoreductase" evidence="4">
    <location>
        <begin position="6"/>
        <end position="191"/>
    </location>
</feature>
<dbReference type="InterPro" id="IPR036291">
    <property type="entry name" value="NAD(P)-bd_dom_sf"/>
</dbReference>
<accession>A0A4Q9AW02</accession>
<protein>
    <submittedName>
        <fullName evidence="5">SDR family oxidoreductase</fullName>
    </submittedName>
</protein>
<evidence type="ECO:0000313" key="6">
    <source>
        <dbReference type="Proteomes" id="UP000292858"/>
    </source>
</evidence>
<keyword evidence="6" id="KW-1185">Reference proteome</keyword>
<evidence type="ECO:0000259" key="4">
    <source>
        <dbReference type="SMART" id="SM00822"/>
    </source>
</evidence>
<evidence type="ECO:0000313" key="5">
    <source>
        <dbReference type="EMBL" id="TBH15450.1"/>
    </source>
</evidence>
<sequence>MQTAGKTWVVTGAGSGLGQALVLELLRRGSRVAAVDRSREGLEETQTKAGGSAAGLSLHLLDITQRARVEALAEEVEQVHGQVDGLINNAGIIQAFKRLQDLDLEAGERVMGVNFYGTLYMIKAFLPRLLQRSEAHIVNVSSMGGFLPVPGQTIYGASKAAVKLLTEGLWAELQGTPVRVTLVLPGAMRTGIAQHSGVETPRSEGQAQVPLLEPEEAARTLLEAVEKNAFRVLLGKDARTMDLLYRLSPLYATRLIQRRMAHLLR</sequence>
<dbReference type="InterPro" id="IPR057326">
    <property type="entry name" value="KR_dom"/>
</dbReference>
<comment type="similarity">
    <text evidence="1 3">Belongs to the short-chain dehydrogenases/reductases (SDR) family.</text>
</comment>
<dbReference type="Gene3D" id="3.40.50.720">
    <property type="entry name" value="NAD(P)-binding Rossmann-like Domain"/>
    <property type="match status" value="1"/>
</dbReference>
<evidence type="ECO:0000256" key="2">
    <source>
        <dbReference type="ARBA" id="ARBA00023002"/>
    </source>
</evidence>
<keyword evidence="2" id="KW-0560">Oxidoreductase</keyword>
<dbReference type="CDD" id="cd05233">
    <property type="entry name" value="SDR_c"/>
    <property type="match status" value="1"/>
</dbReference>
<organism evidence="5 6">
    <name type="scientific">Thermus thermamylovorans</name>
    <dbReference type="NCBI Taxonomy" id="2509362"/>
    <lineage>
        <taxon>Bacteria</taxon>
        <taxon>Thermotogati</taxon>
        <taxon>Deinococcota</taxon>
        <taxon>Deinococci</taxon>
        <taxon>Thermales</taxon>
        <taxon>Thermaceae</taxon>
        <taxon>Thermus</taxon>
    </lineage>
</organism>
<comment type="caution">
    <text evidence="5">The sequence shown here is derived from an EMBL/GenBank/DDBJ whole genome shotgun (WGS) entry which is preliminary data.</text>
</comment>
<dbReference type="PANTHER" id="PTHR44196">
    <property type="entry name" value="DEHYDROGENASE/REDUCTASE SDR FAMILY MEMBER 7B"/>
    <property type="match status" value="1"/>
</dbReference>
<dbReference type="GO" id="GO:0016020">
    <property type="term" value="C:membrane"/>
    <property type="evidence" value="ECO:0007669"/>
    <property type="project" value="TreeGrafter"/>
</dbReference>
<dbReference type="Pfam" id="PF00106">
    <property type="entry name" value="adh_short"/>
    <property type="match status" value="1"/>
</dbReference>
<dbReference type="OrthoDB" id="9775296at2"/>
<dbReference type="PRINTS" id="PR00081">
    <property type="entry name" value="GDHRDH"/>
</dbReference>
<gene>
    <name evidence="5" type="ORF">ETP66_11075</name>
</gene>